<dbReference type="OrthoDB" id="2636278at2759"/>
<sequence>MDWKKLFPEGKGCHLTDEAFTQELEHVEHKQQGKEAEKDKQKASRAAKRSEKASIEAEWCKLQEKHVEDVAKWVAVCKELAAKNVLKKNWPKKPVRPLKPKHAPGPTEIPVASGSAVTLGDMAQDDETESEDSGEEFES</sequence>
<evidence type="ECO:0000256" key="1">
    <source>
        <dbReference type="SAM" id="MobiDB-lite"/>
    </source>
</evidence>
<feature type="region of interest" description="Disordered" evidence="1">
    <location>
        <begin position="26"/>
        <end position="55"/>
    </location>
</feature>
<dbReference type="AlphaFoldDB" id="A0A9P7J9K3"/>
<feature type="compositionally biased region" description="Acidic residues" evidence="1">
    <location>
        <begin position="123"/>
        <end position="139"/>
    </location>
</feature>
<name>A0A9P7J9K3_9AGAM</name>
<feature type="compositionally biased region" description="Basic residues" evidence="1">
    <location>
        <begin position="91"/>
        <end position="102"/>
    </location>
</feature>
<proteinExistence type="predicted"/>
<feature type="region of interest" description="Disordered" evidence="1">
    <location>
        <begin position="91"/>
        <end position="139"/>
    </location>
</feature>
<dbReference type="GeneID" id="64599215"/>
<keyword evidence="3" id="KW-1185">Reference proteome</keyword>
<evidence type="ECO:0000313" key="3">
    <source>
        <dbReference type="Proteomes" id="UP000719766"/>
    </source>
</evidence>
<evidence type="ECO:0000313" key="2">
    <source>
        <dbReference type="EMBL" id="KAG1809840.1"/>
    </source>
</evidence>
<reference evidence="2" key="1">
    <citation type="journal article" date="2020" name="New Phytol.">
        <title>Comparative genomics reveals dynamic genome evolution in host specialist ectomycorrhizal fungi.</title>
        <authorList>
            <person name="Lofgren L.A."/>
            <person name="Nguyen N.H."/>
            <person name="Vilgalys R."/>
            <person name="Ruytinx J."/>
            <person name="Liao H.L."/>
            <person name="Branco S."/>
            <person name="Kuo A."/>
            <person name="LaButti K."/>
            <person name="Lipzen A."/>
            <person name="Andreopoulos W."/>
            <person name="Pangilinan J."/>
            <person name="Riley R."/>
            <person name="Hundley H."/>
            <person name="Na H."/>
            <person name="Barry K."/>
            <person name="Grigoriev I.V."/>
            <person name="Stajich J.E."/>
            <person name="Kennedy P.G."/>
        </authorList>
    </citation>
    <scope>NUCLEOTIDE SEQUENCE</scope>
    <source>
        <strain evidence="2">S12</strain>
    </source>
</reference>
<dbReference type="EMBL" id="JABBWE010000001">
    <property type="protein sequence ID" value="KAG1809840.1"/>
    <property type="molecule type" value="Genomic_DNA"/>
</dbReference>
<gene>
    <name evidence="2" type="ORF">HD556DRAFT_1435565</name>
</gene>
<protein>
    <submittedName>
        <fullName evidence="2">Uncharacterized protein</fullName>
    </submittedName>
</protein>
<organism evidence="2 3">
    <name type="scientific">Suillus plorans</name>
    <dbReference type="NCBI Taxonomy" id="116603"/>
    <lineage>
        <taxon>Eukaryota</taxon>
        <taxon>Fungi</taxon>
        <taxon>Dikarya</taxon>
        <taxon>Basidiomycota</taxon>
        <taxon>Agaricomycotina</taxon>
        <taxon>Agaricomycetes</taxon>
        <taxon>Agaricomycetidae</taxon>
        <taxon>Boletales</taxon>
        <taxon>Suillineae</taxon>
        <taxon>Suillaceae</taxon>
        <taxon>Suillus</taxon>
    </lineage>
</organism>
<dbReference type="RefSeq" id="XP_041167505.1">
    <property type="nucleotide sequence ID" value="XM_041305451.1"/>
</dbReference>
<comment type="caution">
    <text evidence="2">The sequence shown here is derived from an EMBL/GenBank/DDBJ whole genome shotgun (WGS) entry which is preliminary data.</text>
</comment>
<accession>A0A9P7J9K3</accession>
<dbReference type="Proteomes" id="UP000719766">
    <property type="component" value="Unassembled WGS sequence"/>
</dbReference>